<keyword evidence="2 6" id="KW-0812">Transmembrane</keyword>
<dbReference type="Proteomes" id="UP000613160">
    <property type="component" value="Unassembled WGS sequence"/>
</dbReference>
<organism evidence="8 9">
    <name type="scientific">Aureimonas glaciei</name>
    <dbReference type="NCBI Taxonomy" id="1776957"/>
    <lineage>
        <taxon>Bacteria</taxon>
        <taxon>Pseudomonadati</taxon>
        <taxon>Pseudomonadota</taxon>
        <taxon>Alphaproteobacteria</taxon>
        <taxon>Hyphomicrobiales</taxon>
        <taxon>Aurantimonadaceae</taxon>
        <taxon>Aureimonas</taxon>
    </lineage>
</organism>
<reference evidence="8" key="2">
    <citation type="submission" date="2020-09" db="EMBL/GenBank/DDBJ databases">
        <authorList>
            <person name="Sun Q."/>
            <person name="Zhou Y."/>
        </authorList>
    </citation>
    <scope>NUCLEOTIDE SEQUENCE</scope>
    <source>
        <strain evidence="8">CGMCC 1.15493</strain>
    </source>
</reference>
<evidence type="ECO:0000256" key="6">
    <source>
        <dbReference type="SAM" id="Phobius"/>
    </source>
</evidence>
<comment type="caution">
    <text evidence="8">The sequence shown here is derived from an EMBL/GenBank/DDBJ whole genome shotgun (WGS) entry which is preliminary data.</text>
</comment>
<feature type="compositionally biased region" description="Pro residues" evidence="5">
    <location>
        <begin position="178"/>
        <end position="187"/>
    </location>
</feature>
<dbReference type="PRINTS" id="PR01217">
    <property type="entry name" value="PRICHEXTENSN"/>
</dbReference>
<dbReference type="EMBL" id="BMJJ01000011">
    <property type="protein sequence ID" value="GGD33169.1"/>
    <property type="molecule type" value="Genomic_DNA"/>
</dbReference>
<keyword evidence="3 6" id="KW-1133">Transmembrane helix</keyword>
<gene>
    <name evidence="8" type="ORF">GCM10011335_40210</name>
</gene>
<keyword evidence="9" id="KW-1185">Reference proteome</keyword>
<dbReference type="Pfam" id="PF13103">
    <property type="entry name" value="TonB_2"/>
    <property type="match status" value="1"/>
</dbReference>
<evidence type="ECO:0000256" key="1">
    <source>
        <dbReference type="ARBA" id="ARBA00004167"/>
    </source>
</evidence>
<feature type="compositionally biased region" description="Pro residues" evidence="5">
    <location>
        <begin position="83"/>
        <end position="144"/>
    </location>
</feature>
<evidence type="ECO:0000313" key="8">
    <source>
        <dbReference type="EMBL" id="GGD33169.1"/>
    </source>
</evidence>
<accession>A0A916Y7I9</accession>
<dbReference type="NCBIfam" id="TIGR01352">
    <property type="entry name" value="tonB_Cterm"/>
    <property type="match status" value="1"/>
</dbReference>
<dbReference type="Gene3D" id="3.30.1150.10">
    <property type="match status" value="1"/>
</dbReference>
<keyword evidence="4 6" id="KW-0472">Membrane</keyword>
<feature type="compositionally biased region" description="Basic and acidic residues" evidence="5">
    <location>
        <begin position="202"/>
        <end position="218"/>
    </location>
</feature>
<name>A0A916Y7I9_9HYPH</name>
<dbReference type="PROSITE" id="PS52015">
    <property type="entry name" value="TONB_CTD"/>
    <property type="match status" value="1"/>
</dbReference>
<dbReference type="AlphaFoldDB" id="A0A916Y7I9"/>
<sequence length="328" mass="34632">MTGPGDLRAIEAPGSGAWRWGLAASVVAAAYGALVWLAFAMPPPEGTLGEINEAVMIELEPVTAEVEAPPPAPEPAPEVAEAPPEPVAPPPEPEPVVEELPPPEVTPPPEPPVVPEPPPEPEVLPEPIPEPPVTPPPPEPPLPEPEIVEPIPEPEEIVPDLPEVETQPEAILNAPIPMARPTPPRPQPVRKEVRKPPPPKKVVAEKPARRKVTRETPRRASATQRSDTAPARNAAAAPRVSPASWQRQAVSHFRKFRRKVAVSTRGVARVAVTIDRGGRVLSARLAGSSGNGAFDSEAIALVRRASPIPAPPEGVGGRTVSLVVPVNM</sequence>
<dbReference type="InterPro" id="IPR037682">
    <property type="entry name" value="TonB_C"/>
</dbReference>
<feature type="domain" description="TonB C-terminal" evidence="7">
    <location>
        <begin position="240"/>
        <end position="328"/>
    </location>
</feature>
<evidence type="ECO:0000256" key="2">
    <source>
        <dbReference type="ARBA" id="ARBA00022692"/>
    </source>
</evidence>
<dbReference type="GO" id="GO:0055085">
    <property type="term" value="P:transmembrane transport"/>
    <property type="evidence" value="ECO:0007669"/>
    <property type="project" value="InterPro"/>
</dbReference>
<proteinExistence type="predicted"/>
<feature type="transmembrane region" description="Helical" evidence="6">
    <location>
        <begin position="20"/>
        <end position="39"/>
    </location>
</feature>
<evidence type="ECO:0000313" key="9">
    <source>
        <dbReference type="Proteomes" id="UP000613160"/>
    </source>
</evidence>
<feature type="region of interest" description="Disordered" evidence="5">
    <location>
        <begin position="65"/>
        <end position="149"/>
    </location>
</feature>
<evidence type="ECO:0000256" key="5">
    <source>
        <dbReference type="SAM" id="MobiDB-lite"/>
    </source>
</evidence>
<comment type="subcellular location">
    <subcellularLocation>
        <location evidence="1">Membrane</location>
        <topology evidence="1">Single-pass membrane protein</topology>
    </subcellularLocation>
</comment>
<dbReference type="SUPFAM" id="SSF74653">
    <property type="entry name" value="TolA/TonB C-terminal domain"/>
    <property type="match status" value="1"/>
</dbReference>
<evidence type="ECO:0000256" key="3">
    <source>
        <dbReference type="ARBA" id="ARBA00022989"/>
    </source>
</evidence>
<feature type="region of interest" description="Disordered" evidence="5">
    <location>
        <begin position="175"/>
        <end position="243"/>
    </location>
</feature>
<protein>
    <recommendedName>
        <fullName evidence="7">TonB C-terminal domain-containing protein</fullName>
    </recommendedName>
</protein>
<evidence type="ECO:0000259" key="7">
    <source>
        <dbReference type="PROSITE" id="PS52015"/>
    </source>
</evidence>
<reference evidence="8" key="1">
    <citation type="journal article" date="2014" name="Int. J. Syst. Evol. Microbiol.">
        <title>Complete genome sequence of Corynebacterium casei LMG S-19264T (=DSM 44701T), isolated from a smear-ripened cheese.</title>
        <authorList>
            <consortium name="US DOE Joint Genome Institute (JGI-PGF)"/>
            <person name="Walter F."/>
            <person name="Albersmeier A."/>
            <person name="Kalinowski J."/>
            <person name="Ruckert C."/>
        </authorList>
    </citation>
    <scope>NUCLEOTIDE SEQUENCE</scope>
    <source>
        <strain evidence="8">CGMCC 1.15493</strain>
    </source>
</reference>
<feature type="compositionally biased region" description="Low complexity" evidence="5">
    <location>
        <begin position="225"/>
        <end position="243"/>
    </location>
</feature>
<dbReference type="InterPro" id="IPR006260">
    <property type="entry name" value="TonB/TolA_C"/>
</dbReference>
<dbReference type="GO" id="GO:0016020">
    <property type="term" value="C:membrane"/>
    <property type="evidence" value="ECO:0007669"/>
    <property type="project" value="UniProtKB-SubCell"/>
</dbReference>
<dbReference type="RefSeq" id="WP_188854163.1">
    <property type="nucleotide sequence ID" value="NZ_BMJJ01000011.1"/>
</dbReference>
<evidence type="ECO:0000256" key="4">
    <source>
        <dbReference type="ARBA" id="ARBA00023136"/>
    </source>
</evidence>